<name>A0A2V1ATV7_9ASCO</name>
<keyword evidence="6" id="KW-1185">Reference proteome</keyword>
<dbReference type="Gene3D" id="3.90.1750.10">
    <property type="entry name" value="Hect, E3 ligase catalytic domains"/>
    <property type="match status" value="1"/>
</dbReference>
<gene>
    <name evidence="5" type="ORF">CXQ85_004227</name>
</gene>
<dbReference type="Proteomes" id="UP000244309">
    <property type="component" value="Unassembled WGS sequence"/>
</dbReference>
<dbReference type="GeneID" id="37009557"/>
<feature type="compositionally biased region" description="Basic and acidic residues" evidence="3">
    <location>
        <begin position="986"/>
        <end position="1003"/>
    </location>
</feature>
<dbReference type="InterPro" id="IPR056808">
    <property type="entry name" value="HTH_AAA"/>
</dbReference>
<evidence type="ECO:0000256" key="3">
    <source>
        <dbReference type="SAM" id="MobiDB-lite"/>
    </source>
</evidence>
<dbReference type="SUPFAM" id="SSF52540">
    <property type="entry name" value="P-loop containing nucleoside triphosphate hydrolases"/>
    <property type="match status" value="1"/>
</dbReference>
<evidence type="ECO:0000313" key="5">
    <source>
        <dbReference type="EMBL" id="PVH20723.1"/>
    </source>
</evidence>
<comment type="caution">
    <text evidence="5">The sequence shown here is derived from an EMBL/GenBank/DDBJ whole genome shotgun (WGS) entry which is preliminary data.</text>
</comment>
<organism evidence="5 6">
    <name type="scientific">Candidozyma haemuli</name>
    <dbReference type="NCBI Taxonomy" id="45357"/>
    <lineage>
        <taxon>Eukaryota</taxon>
        <taxon>Fungi</taxon>
        <taxon>Dikarya</taxon>
        <taxon>Ascomycota</taxon>
        <taxon>Saccharomycotina</taxon>
        <taxon>Pichiomycetes</taxon>
        <taxon>Metschnikowiaceae</taxon>
        <taxon>Candidozyma</taxon>
    </lineage>
</organism>
<evidence type="ECO:0000256" key="1">
    <source>
        <dbReference type="ARBA" id="ARBA00022786"/>
    </source>
</evidence>
<dbReference type="PANTHER" id="PTHR36168:SF1">
    <property type="entry name" value="ORC1-LIKE AAA ATPASE DOMAIN-CONTAINING PROTEIN"/>
    <property type="match status" value="1"/>
</dbReference>
<dbReference type="PROSITE" id="PS50237">
    <property type="entry name" value="HECT"/>
    <property type="match status" value="1"/>
</dbReference>
<comment type="caution">
    <text evidence="2">Lacks conserved residue(s) required for the propagation of feature annotation.</text>
</comment>
<dbReference type="PANTHER" id="PTHR36168">
    <property type="entry name" value="CHROMOSOME 1, WHOLE GENOME SHOTGUN SEQUENCE"/>
    <property type="match status" value="1"/>
</dbReference>
<dbReference type="Gene3D" id="3.30.2410.10">
    <property type="entry name" value="Hect, E3 ligase catalytic domain"/>
    <property type="match status" value="1"/>
</dbReference>
<proteinExistence type="predicted"/>
<sequence>MLNFTGQTKKRTVNLGDRKSVPRGRNFLEQTKLQRQQREELRTRERSAALIQRYIRRWQELSDVSSEFVGGWDEDGDWNVRAVQLGLYSRYCSRSAPVGQVVHKLVVSSGGQLGERAVLVTYASINRLLRNGRDERSLVASLYSLLVEYGAPQVPNEAFRGIIRRLQMAEECEEATKCIFLINSADPDGQFLSFLAAYRPAAADTELANVASSAVLATDHNVLLNLSNQQKVALLVSVITLQGEDVISPSAYHVHARILSTMSTVALTSEEPEDEEYGPPQKQTLISREDMDAVLNLYTSKYVSLVMNQLVSVDVGGHDANVAMQTIATLMHLVQPPTKLCMLITITPGSHKRFFQELNRDPIFKHFLEAENSRDYLSGDEIEQYRSLLSNSMFWNTLYTFQEIMSYWLFVSNDLESFSEEKISKAEAVVLSKFLKILTLTLIFNTNKPDPARVFGDIQKLKASSLNLLNSLYFKNLRIKFLPEAFWKLKHLNFDIDSMIVLVLDDQMSDSHHDDDYDSETEHTVPQVRSKRTNDAIAKLEVLDKVSYFIDFKDRVKVFQSIIESDRQNLPSNNAFGFFMENPPSRFEADISRGSVLEDAFKNFYHLGHKFKERISVTFHSEHGPEAGIDGGGITKEFLTSVAMEGFDPNSKQALFKESPANNELYPNDDIYMSVHEKLDLKRQQERLLYIQFLGMTIGKCFYENVLIDIEFAPFFLTKWTSALSAAKNSVNDLQYLDVELYHNLMKLLEMSESEIKALDLNFTINEVVQDRVVKFDLQPPHGESVSVTTTNRLNYIHEVANFKLNQCLYLPSKHFLEGLHRIIDRKWLNMFDPFELQMLISGGEVTVNVEDWKNNVNYGGYFDDDITVKYFWEVVEEMDSKERGRLIKFVTSVSKAPLLGFGSLSPRFGIRNSGRYPDRLPTAVPKRVSQLQRSFHVSLPRKIINPLLPFDVLEEVKDDELDEENKTLSKDKKRLIQQKRKIVKKYNDEKEKHSDDDDKNKQEPAITKDITTEVQGLGWSESLRQGSGGSGGGGGGNGPPNKNDQDDKDAEKKEEEKKQEKEEREEEKEEEKIDEKLEEEESKSKFRETMEKLGRFLFKCLETIGITLSSVGILGLSGYLYHQIYNRQVLEKMGSAFESGDPAYQLAVHKKTNKRPDTEEEESNDDLSGFWVNRPQQRLLDDIVSGKIRGRYFLVVGEKGTGKTTLIMEAMKKIDGKNVAIFDAHADPEIFRIRLGRALNFAYSEDYIGSLFSMRGPRDTTALLDIERAFNKLETLAIERRMSGKSEKPLIMIINNSHLIKENEEGVKLLELLQQKAEGLSGSDLVTMVFNSDDYWVYEKLKRLGTRLELINVRDFNREETVKVLQFIRGKHWPVSKHPDQRLDEESCHKIYDLIGGRPQHISQVARHKDVIHACNEIIDREKTWFLNQCGLLGEGMDDDVMEFGKFATSAMFLMRVFVEMDRQRMNTLIQSKGAATEHWKNHHLPELPLWRARQIMTRPDFIQQYDNLNIFTVDSDSRVRADSVPMMRAFHEIASQPHFDELLENTADRVDAIESLGRTRELVMKDLVHGQRYDITKKGEGFAVSMDDKQNQEDECEEQMLMEEVSKSAHRKKWWERRMGSFDQSYLPREPDPGDSKQG</sequence>
<evidence type="ECO:0000313" key="6">
    <source>
        <dbReference type="Proteomes" id="UP000244309"/>
    </source>
</evidence>
<reference evidence="5 6" key="1">
    <citation type="submission" date="2017-12" db="EMBL/GenBank/DDBJ databases">
        <title>Genome Sequence of a Multidrug-Resistant Candida haemulonii Isolate from a Patient with Chronic Leg Ulcers in Israel.</title>
        <authorList>
            <person name="Chow N.A."/>
            <person name="Gade L."/>
            <person name="Batra D."/>
            <person name="Rowe L.A."/>
            <person name="Ben-Ami R."/>
            <person name="Loparev V.N."/>
            <person name="Litvintseva A.P."/>
        </authorList>
    </citation>
    <scope>NUCLEOTIDE SEQUENCE [LARGE SCALE GENOMIC DNA]</scope>
    <source>
        <strain evidence="5 6">B11899</strain>
    </source>
</reference>
<evidence type="ECO:0000256" key="2">
    <source>
        <dbReference type="PROSITE-ProRule" id="PRU00104"/>
    </source>
</evidence>
<feature type="compositionally biased region" description="Gly residues" evidence="3">
    <location>
        <begin position="1027"/>
        <end position="1039"/>
    </location>
</feature>
<dbReference type="GO" id="GO:0004842">
    <property type="term" value="F:ubiquitin-protein transferase activity"/>
    <property type="evidence" value="ECO:0007669"/>
    <property type="project" value="InterPro"/>
</dbReference>
<dbReference type="InterPro" id="IPR035983">
    <property type="entry name" value="Hect_E3_ubiquitin_ligase"/>
</dbReference>
<dbReference type="Pfam" id="PF00632">
    <property type="entry name" value="HECT"/>
    <property type="match status" value="1"/>
</dbReference>
<dbReference type="Pfam" id="PF24913">
    <property type="entry name" value="WHD_AAA_fung"/>
    <property type="match status" value="1"/>
</dbReference>
<dbReference type="STRING" id="45357.A0A2V1ATV7"/>
<feature type="domain" description="HECT" evidence="4">
    <location>
        <begin position="611"/>
        <end position="924"/>
    </location>
</feature>
<accession>A0A2V1ATV7</accession>
<protein>
    <recommendedName>
        <fullName evidence="4">HECT domain-containing protein</fullName>
    </recommendedName>
</protein>
<dbReference type="SMART" id="SM00119">
    <property type="entry name" value="HECTc"/>
    <property type="match status" value="1"/>
</dbReference>
<feature type="compositionally biased region" description="Basic and acidic residues" evidence="3">
    <location>
        <begin position="1044"/>
        <end position="1063"/>
    </location>
</feature>
<dbReference type="Gene3D" id="3.40.50.300">
    <property type="entry name" value="P-loop containing nucleotide triphosphate hydrolases"/>
    <property type="match status" value="1"/>
</dbReference>
<dbReference type="RefSeq" id="XP_025341663.1">
    <property type="nucleotide sequence ID" value="XM_025487855.1"/>
</dbReference>
<dbReference type="VEuPathDB" id="FungiDB:CXQ85_004227"/>
<evidence type="ECO:0000259" key="4">
    <source>
        <dbReference type="PROSITE" id="PS50237"/>
    </source>
</evidence>
<dbReference type="Gene3D" id="3.30.2160.10">
    <property type="entry name" value="Hect, E3 ligase catalytic domain"/>
    <property type="match status" value="1"/>
</dbReference>
<dbReference type="OrthoDB" id="8068875at2759"/>
<dbReference type="SUPFAM" id="SSF56204">
    <property type="entry name" value="Hect, E3 ligase catalytic domain"/>
    <property type="match status" value="1"/>
</dbReference>
<dbReference type="InterPro" id="IPR000569">
    <property type="entry name" value="HECT_dom"/>
</dbReference>
<dbReference type="EMBL" id="PKFO01000004">
    <property type="protein sequence ID" value="PVH20723.1"/>
    <property type="molecule type" value="Genomic_DNA"/>
</dbReference>
<feature type="region of interest" description="Disordered" evidence="3">
    <location>
        <begin position="985"/>
        <end position="1086"/>
    </location>
</feature>
<dbReference type="InterPro" id="IPR027417">
    <property type="entry name" value="P-loop_NTPase"/>
</dbReference>
<keyword evidence="1 2" id="KW-0833">Ubl conjugation pathway</keyword>